<protein>
    <submittedName>
        <fullName evidence="2">DNA-binding protein</fullName>
    </submittedName>
</protein>
<organism evidence="2 3">
    <name type="scientific">Nonomuraea helvata</name>
    <dbReference type="NCBI Taxonomy" id="37484"/>
    <lineage>
        <taxon>Bacteria</taxon>
        <taxon>Bacillati</taxon>
        <taxon>Actinomycetota</taxon>
        <taxon>Actinomycetes</taxon>
        <taxon>Streptosporangiales</taxon>
        <taxon>Streptosporangiaceae</taxon>
        <taxon>Nonomuraea</taxon>
    </lineage>
</organism>
<keyword evidence="3" id="KW-1185">Reference proteome</keyword>
<evidence type="ECO:0000313" key="3">
    <source>
        <dbReference type="Proteomes" id="UP001589532"/>
    </source>
</evidence>
<feature type="region of interest" description="Disordered" evidence="1">
    <location>
        <begin position="1"/>
        <end position="21"/>
    </location>
</feature>
<keyword evidence="2" id="KW-0238">DNA-binding</keyword>
<proteinExistence type="predicted"/>
<reference evidence="2 3" key="1">
    <citation type="submission" date="2024-09" db="EMBL/GenBank/DDBJ databases">
        <authorList>
            <person name="Sun Q."/>
            <person name="Mori K."/>
        </authorList>
    </citation>
    <scope>NUCLEOTIDE SEQUENCE [LARGE SCALE GENOMIC DNA]</scope>
    <source>
        <strain evidence="2 3">JCM 3143</strain>
    </source>
</reference>
<evidence type="ECO:0000313" key="2">
    <source>
        <dbReference type="EMBL" id="MFB9621981.1"/>
    </source>
</evidence>
<accession>A0ABV5RRE0</accession>
<evidence type="ECO:0000256" key="1">
    <source>
        <dbReference type="SAM" id="MobiDB-lite"/>
    </source>
</evidence>
<dbReference type="GO" id="GO:0003677">
    <property type="term" value="F:DNA binding"/>
    <property type="evidence" value="ECO:0007669"/>
    <property type="project" value="UniProtKB-KW"/>
</dbReference>
<gene>
    <name evidence="2" type="ORF">ACFFSA_02710</name>
</gene>
<dbReference type="EMBL" id="JBHMBW010000002">
    <property type="protein sequence ID" value="MFB9621981.1"/>
    <property type="molecule type" value="Genomic_DNA"/>
</dbReference>
<dbReference type="Proteomes" id="UP001589532">
    <property type="component" value="Unassembled WGS sequence"/>
</dbReference>
<dbReference type="RefSeq" id="WP_345002069.1">
    <property type="nucleotide sequence ID" value="NZ_BAAAXV010000009.1"/>
</dbReference>
<name>A0ABV5RRE0_9ACTN</name>
<sequence length="145" mass="15753">MSANVDQSPDPFTPPHPEQARAQRVHASLFRIAERHGATDEQRGRQVHASTIGPHEAVRLVAFLLSGAAQLDDDEPEVDHADITAALSLLPLVRGELDALEAGLLQMARGRGMTWQEIAFGLGLGTAQAARQRHERLADRVEGLE</sequence>
<comment type="caution">
    <text evidence="2">The sequence shown here is derived from an EMBL/GenBank/DDBJ whole genome shotgun (WGS) entry which is preliminary data.</text>
</comment>